<accession>A0A6P6Y9U2</accession>
<dbReference type="GO" id="GO:0016787">
    <property type="term" value="F:hydrolase activity"/>
    <property type="evidence" value="ECO:0007669"/>
    <property type="project" value="UniProtKB-KW"/>
</dbReference>
<dbReference type="PROSITE" id="PS51194">
    <property type="entry name" value="HELICASE_CTER"/>
    <property type="match status" value="1"/>
</dbReference>
<dbReference type="GO" id="GO:0003723">
    <property type="term" value="F:RNA binding"/>
    <property type="evidence" value="ECO:0007669"/>
    <property type="project" value="TreeGrafter"/>
</dbReference>
<dbReference type="Pfam" id="PF00271">
    <property type="entry name" value="Helicase_C"/>
    <property type="match status" value="1"/>
</dbReference>
<gene>
    <name evidence="8" type="primary">LOC113796113</name>
</gene>
<dbReference type="SMART" id="SM00490">
    <property type="entry name" value="HELICc"/>
    <property type="match status" value="1"/>
</dbReference>
<evidence type="ECO:0000256" key="1">
    <source>
        <dbReference type="ARBA" id="ARBA00022741"/>
    </source>
</evidence>
<organism evidence="7 8">
    <name type="scientific">Dermatophagoides pteronyssinus</name>
    <name type="common">European house dust mite</name>
    <dbReference type="NCBI Taxonomy" id="6956"/>
    <lineage>
        <taxon>Eukaryota</taxon>
        <taxon>Metazoa</taxon>
        <taxon>Ecdysozoa</taxon>
        <taxon>Arthropoda</taxon>
        <taxon>Chelicerata</taxon>
        <taxon>Arachnida</taxon>
        <taxon>Acari</taxon>
        <taxon>Acariformes</taxon>
        <taxon>Sarcoptiformes</taxon>
        <taxon>Astigmata</taxon>
        <taxon>Psoroptidia</taxon>
        <taxon>Analgoidea</taxon>
        <taxon>Pyroglyphidae</taxon>
        <taxon>Dermatophagoidinae</taxon>
        <taxon>Dermatophagoides</taxon>
    </lineage>
</organism>
<dbReference type="KEGG" id="dpte:113796113"/>
<evidence type="ECO:0000259" key="6">
    <source>
        <dbReference type="PROSITE" id="PS51194"/>
    </source>
</evidence>
<dbReference type="CDD" id="cd18791">
    <property type="entry name" value="SF2_C_RHA"/>
    <property type="match status" value="1"/>
</dbReference>
<evidence type="ECO:0000256" key="4">
    <source>
        <dbReference type="ARBA" id="ARBA00022840"/>
    </source>
</evidence>
<proteinExistence type="predicted"/>
<dbReference type="OrthoDB" id="7423012at2759"/>
<keyword evidence="7" id="KW-1185">Reference proteome</keyword>
<dbReference type="Proteomes" id="UP000515146">
    <property type="component" value="Unplaced"/>
</dbReference>
<feature type="domain" description="Helicase C-terminal" evidence="6">
    <location>
        <begin position="257"/>
        <end position="510"/>
    </location>
</feature>
<protein>
    <submittedName>
        <fullName evidence="8">Probable ATP-dependent RNA helicase DHR1</fullName>
    </submittedName>
</protein>
<dbReference type="GO" id="GO:0000462">
    <property type="term" value="P:maturation of SSU-rRNA from tricistronic rRNA transcript (SSU-rRNA, 5.8S rRNA, LSU-rRNA)"/>
    <property type="evidence" value="ECO:0007669"/>
    <property type="project" value="TreeGrafter"/>
</dbReference>
<dbReference type="GO" id="GO:0005730">
    <property type="term" value="C:nucleolus"/>
    <property type="evidence" value="ECO:0007669"/>
    <property type="project" value="TreeGrafter"/>
</dbReference>
<dbReference type="PANTHER" id="PTHR18934">
    <property type="entry name" value="ATP-DEPENDENT RNA HELICASE"/>
    <property type="match status" value="1"/>
</dbReference>
<dbReference type="Gene3D" id="3.40.50.300">
    <property type="entry name" value="P-loop containing nucleotide triphosphate hydrolases"/>
    <property type="match status" value="3"/>
</dbReference>
<dbReference type="Pfam" id="PF00270">
    <property type="entry name" value="DEAD"/>
    <property type="match status" value="1"/>
</dbReference>
<dbReference type="AlphaFoldDB" id="A0A6P6Y9U2"/>
<dbReference type="SUPFAM" id="SSF52540">
    <property type="entry name" value="P-loop containing nucleoside triphosphate hydrolases"/>
    <property type="match status" value="1"/>
</dbReference>
<sequence length="521" mass="58681">MLITQTRHDVDFYKHVEIQRDRKINHIRSKIPIINYESAIVELVRENLFSLVSGGTGCGKSTQIPQFLIECGFNFSVSDEKNKTKILKICMTQPRRAAVESITNRLKFELGSFSENVSSHIRSKYNKCSSDEYLVIMTEGILLNMIQSDILLSNFSVIILDEFHERSLSSDILFGMLTYIVRLRAFLWNKNKINIPPLRVLLMSATYKLFGKPILDFDALLNDFSFQKLEIEDKIFPVAVHYAKKTVKNNLPAVASKIKKIHNELPAGSILAFLPGKKEIQFVHKLLSGANSKNNEISFDADIDNITAAKLQGFADSSNNILPQSDDEFTDSIGFDFDEDKNNKELSVDSDIGSIRKKIKTCEAASNETLLETDPDSNVEQASLDEHIKKKEYTEWKGADGNGTLTVIVILATNVAETSLTLPNVRYVVDSGYMKYKKYNQLTSVGSIKTVNISKSNAVQRTGRAGRVGRGHCYRMYSAETFSETMKNFMTPLLLSTPLESIFLKSIRIISKTQAQMKTSK</sequence>
<evidence type="ECO:0000313" key="7">
    <source>
        <dbReference type="Proteomes" id="UP000515146"/>
    </source>
</evidence>
<feature type="domain" description="Helicase ATP-binding" evidence="5">
    <location>
        <begin position="41"/>
        <end position="225"/>
    </location>
</feature>
<dbReference type="InterPro" id="IPR014001">
    <property type="entry name" value="Helicase_ATP-bd"/>
</dbReference>
<evidence type="ECO:0000259" key="5">
    <source>
        <dbReference type="PROSITE" id="PS51192"/>
    </source>
</evidence>
<evidence type="ECO:0000256" key="3">
    <source>
        <dbReference type="ARBA" id="ARBA00022806"/>
    </source>
</evidence>
<dbReference type="InterPro" id="IPR027417">
    <property type="entry name" value="P-loop_NTPase"/>
</dbReference>
<dbReference type="InterPro" id="IPR011545">
    <property type="entry name" value="DEAD/DEAH_box_helicase_dom"/>
</dbReference>
<dbReference type="PANTHER" id="PTHR18934:SF99">
    <property type="entry name" value="ATP-DEPENDENT RNA HELICASE DHX37-RELATED"/>
    <property type="match status" value="1"/>
</dbReference>
<name>A0A6P6Y9U2_DERPT</name>
<dbReference type="PROSITE" id="PS51192">
    <property type="entry name" value="HELICASE_ATP_BIND_1"/>
    <property type="match status" value="1"/>
</dbReference>
<keyword evidence="4" id="KW-0067">ATP-binding</keyword>
<evidence type="ECO:0000313" key="8">
    <source>
        <dbReference type="RefSeq" id="XP_027202152.1"/>
    </source>
</evidence>
<keyword evidence="3 8" id="KW-0347">Helicase</keyword>
<evidence type="ECO:0000256" key="2">
    <source>
        <dbReference type="ARBA" id="ARBA00022801"/>
    </source>
</evidence>
<dbReference type="InterPro" id="IPR001650">
    <property type="entry name" value="Helicase_C-like"/>
</dbReference>
<dbReference type="InParanoid" id="A0A6P6Y9U2"/>
<dbReference type="GO" id="GO:0005524">
    <property type="term" value="F:ATP binding"/>
    <property type="evidence" value="ECO:0007669"/>
    <property type="project" value="UniProtKB-KW"/>
</dbReference>
<dbReference type="RefSeq" id="XP_027202152.1">
    <property type="nucleotide sequence ID" value="XM_027346351.1"/>
</dbReference>
<dbReference type="GO" id="GO:0004386">
    <property type="term" value="F:helicase activity"/>
    <property type="evidence" value="ECO:0007669"/>
    <property type="project" value="UniProtKB-KW"/>
</dbReference>
<dbReference type="SMART" id="SM00487">
    <property type="entry name" value="DEXDc"/>
    <property type="match status" value="1"/>
</dbReference>
<keyword evidence="1" id="KW-0547">Nucleotide-binding</keyword>
<keyword evidence="2" id="KW-0378">Hydrolase</keyword>
<reference evidence="8" key="1">
    <citation type="submission" date="2025-08" db="UniProtKB">
        <authorList>
            <consortium name="RefSeq"/>
        </authorList>
    </citation>
    <scope>IDENTIFICATION</scope>
    <source>
        <strain evidence="8">Airmid</strain>
    </source>
</reference>